<name>A0A4Q2D7D5_9AGAR</name>
<feature type="compositionally biased region" description="Polar residues" evidence="5">
    <location>
        <begin position="921"/>
        <end position="944"/>
    </location>
</feature>
<feature type="region of interest" description="Disordered" evidence="5">
    <location>
        <begin position="764"/>
        <end position="1006"/>
    </location>
</feature>
<evidence type="ECO:0000313" key="7">
    <source>
        <dbReference type="EMBL" id="RXW15129.1"/>
    </source>
</evidence>
<feature type="compositionally biased region" description="Polar residues" evidence="5">
    <location>
        <begin position="715"/>
        <end position="726"/>
    </location>
</feature>
<dbReference type="Pfam" id="PF03619">
    <property type="entry name" value="Solute_trans_a"/>
    <property type="match status" value="1"/>
</dbReference>
<proteinExistence type="predicted"/>
<keyword evidence="8" id="KW-1185">Reference proteome</keyword>
<dbReference type="Proteomes" id="UP000290288">
    <property type="component" value="Unassembled WGS sequence"/>
</dbReference>
<evidence type="ECO:0000256" key="6">
    <source>
        <dbReference type="SAM" id="Phobius"/>
    </source>
</evidence>
<gene>
    <name evidence="7" type="ORF">EST38_g10725</name>
</gene>
<feature type="transmembrane region" description="Helical" evidence="6">
    <location>
        <begin position="255"/>
        <end position="274"/>
    </location>
</feature>
<feature type="transmembrane region" description="Helical" evidence="6">
    <location>
        <begin position="286"/>
        <end position="307"/>
    </location>
</feature>
<feature type="transmembrane region" description="Helical" evidence="6">
    <location>
        <begin position="177"/>
        <end position="199"/>
    </location>
</feature>
<comment type="caution">
    <text evidence="7">The sequence shown here is derived from an EMBL/GenBank/DDBJ whole genome shotgun (WGS) entry which is preliminary data.</text>
</comment>
<dbReference type="PANTHER" id="PTHR23423">
    <property type="entry name" value="ORGANIC SOLUTE TRANSPORTER-RELATED"/>
    <property type="match status" value="1"/>
</dbReference>
<feature type="transmembrane region" description="Helical" evidence="6">
    <location>
        <begin position="101"/>
        <end position="118"/>
    </location>
</feature>
<dbReference type="EMBL" id="SDEE01000595">
    <property type="protein sequence ID" value="RXW15129.1"/>
    <property type="molecule type" value="Genomic_DNA"/>
</dbReference>
<evidence type="ECO:0000256" key="3">
    <source>
        <dbReference type="ARBA" id="ARBA00022989"/>
    </source>
</evidence>
<dbReference type="GO" id="GO:0016020">
    <property type="term" value="C:membrane"/>
    <property type="evidence" value="ECO:0007669"/>
    <property type="project" value="UniProtKB-SubCell"/>
</dbReference>
<feature type="region of interest" description="Disordered" evidence="5">
    <location>
        <begin position="694"/>
        <end position="732"/>
    </location>
</feature>
<dbReference type="AlphaFoldDB" id="A0A4Q2D7D5"/>
<accession>A0A4Q2D7D5</accession>
<evidence type="ECO:0000256" key="5">
    <source>
        <dbReference type="SAM" id="MobiDB-lite"/>
    </source>
</evidence>
<feature type="region of interest" description="Disordered" evidence="5">
    <location>
        <begin position="513"/>
        <end position="654"/>
    </location>
</feature>
<feature type="compositionally biased region" description="Basic residues" evidence="5">
    <location>
        <begin position="793"/>
        <end position="806"/>
    </location>
</feature>
<keyword evidence="3 6" id="KW-1133">Transmembrane helix</keyword>
<evidence type="ECO:0000256" key="4">
    <source>
        <dbReference type="ARBA" id="ARBA00023136"/>
    </source>
</evidence>
<evidence type="ECO:0000256" key="2">
    <source>
        <dbReference type="ARBA" id="ARBA00022692"/>
    </source>
</evidence>
<comment type="subcellular location">
    <subcellularLocation>
        <location evidence="1">Membrane</location>
        <topology evidence="1">Multi-pass membrane protein</topology>
    </subcellularLocation>
</comment>
<feature type="transmembrane region" description="Helical" evidence="6">
    <location>
        <begin position="71"/>
        <end position="89"/>
    </location>
</feature>
<feature type="compositionally biased region" description="Basic and acidic residues" evidence="5">
    <location>
        <begin position="968"/>
        <end position="979"/>
    </location>
</feature>
<protein>
    <recommendedName>
        <fullName evidence="9">DUF300-domain-containing protein</fullName>
    </recommendedName>
</protein>
<organism evidence="7 8">
    <name type="scientific">Candolleomyces aberdarensis</name>
    <dbReference type="NCBI Taxonomy" id="2316362"/>
    <lineage>
        <taxon>Eukaryota</taxon>
        <taxon>Fungi</taxon>
        <taxon>Dikarya</taxon>
        <taxon>Basidiomycota</taxon>
        <taxon>Agaricomycotina</taxon>
        <taxon>Agaricomycetes</taxon>
        <taxon>Agaricomycetidae</taxon>
        <taxon>Agaricales</taxon>
        <taxon>Agaricineae</taxon>
        <taxon>Psathyrellaceae</taxon>
        <taxon>Candolleomyces</taxon>
    </lineage>
</organism>
<feature type="transmembrane region" description="Helical" evidence="6">
    <location>
        <begin position="211"/>
        <end position="234"/>
    </location>
</feature>
<keyword evidence="2 6" id="KW-0812">Transmembrane</keyword>
<evidence type="ECO:0000313" key="8">
    <source>
        <dbReference type="Proteomes" id="UP000290288"/>
    </source>
</evidence>
<dbReference type="InterPro" id="IPR005178">
    <property type="entry name" value="Ostalpha/TMEM184C"/>
</dbReference>
<dbReference type="STRING" id="2316362.A0A4Q2D7D5"/>
<feature type="region of interest" description="Disordered" evidence="5">
    <location>
        <begin position="381"/>
        <end position="415"/>
    </location>
</feature>
<evidence type="ECO:0008006" key="9">
    <source>
        <dbReference type="Google" id="ProtNLM"/>
    </source>
</evidence>
<feature type="transmembrane region" description="Helical" evidence="6">
    <location>
        <begin position="32"/>
        <end position="51"/>
    </location>
</feature>
<keyword evidence="4 6" id="KW-0472">Membrane</keyword>
<dbReference type="OrthoDB" id="5348404at2759"/>
<feature type="compositionally biased region" description="Polar residues" evidence="5">
    <location>
        <begin position="833"/>
        <end position="870"/>
    </location>
</feature>
<reference evidence="7 8" key="1">
    <citation type="submission" date="2019-01" db="EMBL/GenBank/DDBJ databases">
        <title>Draft genome sequence of Psathyrella aberdarensis IHI B618.</title>
        <authorList>
            <person name="Buettner E."/>
            <person name="Kellner H."/>
        </authorList>
    </citation>
    <scope>NUCLEOTIDE SEQUENCE [LARGE SCALE GENOMIC DNA]</scope>
    <source>
        <strain evidence="7 8">IHI B618</strain>
    </source>
</reference>
<sequence length="1006" mass="112836">MSSNGTCHKHHAPEDPPGLFQNGSAVFQAHHVGWIVCGSFTAVAAVASFWLIDKHLQWYTNKREQRYIVRLLFLVPIYAVISFASFLFWNNATPLILVRDAYEAIVLTAFFYLLLVYLSPDPEEQKRIFLKAGLSKANDQAARQKGTKLQRWMWPLGFIKKKPKDGLYFLQLMKWGVLQYCVIRPVTTLIAVILDYAGYYCESSWSPVWGHLWIVIIISISVTIAMYCLIQLYLPVSKELKPHRPILKLFSVKAVVFLTFWQATLLSGLSMLGVVKDTKYMTAEDINIGIGAILECFEMMIFAFVHIKAFTYKPYRPFHNPASKDPPPQRTPRFRSLGHALDFRETFREIWTGCIYMFDKMRGKEPSPDFSARRAAHYERAFGQPRPSQLENKAGVEGGANKLKSKSKSKLTPTSDITVNQQVEVDVAGERQWLGLGDDYGYGLGYFRRERSEGLSVQIEKELQQRGYGADDSVHAVQGSTAHGSRKPLEGATPIRRERSWWRNLYNQISTSQSSYPKEVPETNLTPSLPRRLQSKPKSRRQSEAQHTLLQQGDHDLEDPPPSSYLHAETYSPDLLPKFNRVSPSESGASIDTDVLSPLSYQGRRRSYRPKSHKHSGSEAALLPQRPLDSPPPESSIDMVELAPHGSDRNDLLSVPTSSYYNNRSDSLLNRIFPPSEVGSFEGRSRVETDSAYSLPHAEGPLGQPRATPSGRLVLTSSPRSSTSEFGITGDRRQHVHEQVYHPSASTYALHAPWTADILHHPGSASHASDINSEYGEPPPLPEKDISYVPSFRRPHRRDPAHSRHRTPIDSAASLPSLPEGVQFTAPLPPWLVSQNDTERSSTLVDTPTSPQSAYFSDNRSSYADSQWSSPPTPHAKPIRRKSSDISAHPPLPSGAAAPSMVPYELQPPKPRRGPNPAMLTPTSPTPRHSMAHNNPNLLTPTSSSHRRERAQRHSSATETMDDITPARARDPLRSRPPVDSDDVSEISVNTFYTATSQPRSARARR</sequence>
<dbReference type="SMART" id="SM01417">
    <property type="entry name" value="Solute_trans_a"/>
    <property type="match status" value="1"/>
</dbReference>
<feature type="compositionally biased region" description="Basic residues" evidence="5">
    <location>
        <begin position="603"/>
        <end position="615"/>
    </location>
</feature>
<evidence type="ECO:0000256" key="1">
    <source>
        <dbReference type="ARBA" id="ARBA00004141"/>
    </source>
</evidence>
<feature type="compositionally biased region" description="Polar residues" evidence="5">
    <location>
        <begin position="987"/>
        <end position="1000"/>
    </location>
</feature>